<proteinExistence type="predicted"/>
<dbReference type="OrthoDB" id="5500487at2"/>
<protein>
    <submittedName>
        <fullName evidence="4">Uncharacterized protein</fullName>
    </submittedName>
</protein>
<evidence type="ECO:0000313" key="5">
    <source>
        <dbReference type="Proteomes" id="UP000324159"/>
    </source>
</evidence>
<gene>
    <name evidence="4" type="ORF">EDC39_11260</name>
</gene>
<feature type="transmembrane region" description="Helical" evidence="3">
    <location>
        <begin position="351"/>
        <end position="369"/>
    </location>
</feature>
<dbReference type="EMBL" id="VNIB01000012">
    <property type="protein sequence ID" value="TYO96772.1"/>
    <property type="molecule type" value="Genomic_DNA"/>
</dbReference>
<dbReference type="RefSeq" id="WP_148896615.1">
    <property type="nucleotide sequence ID" value="NZ_VNIB01000012.1"/>
</dbReference>
<feature type="coiled-coil region" evidence="1">
    <location>
        <begin position="168"/>
        <end position="202"/>
    </location>
</feature>
<evidence type="ECO:0000256" key="1">
    <source>
        <dbReference type="SAM" id="Coils"/>
    </source>
</evidence>
<accession>A0A5D3WHH2</accession>
<comment type="caution">
    <text evidence="4">The sequence shown here is derived from an EMBL/GenBank/DDBJ whole genome shotgun (WGS) entry which is preliminary data.</text>
</comment>
<evidence type="ECO:0000256" key="3">
    <source>
        <dbReference type="SAM" id="Phobius"/>
    </source>
</evidence>
<keyword evidence="5" id="KW-1185">Reference proteome</keyword>
<evidence type="ECO:0000313" key="4">
    <source>
        <dbReference type="EMBL" id="TYO96772.1"/>
    </source>
</evidence>
<sequence>MQQPVNQRQLSWLSSENILKAERFLDFADQMQEISDFGPIHNQSITFSGGVLPIQLTGDPNQVRNEFEQITDKRFTTVNFRAVFPSSNNLTVTVTSNLSFGHVNVTIQNGTDELAEKLFLLALEAFPRSTGPSDQEIEQQSLRLSALIKEAEKAVSASKKAQKSSDSAEQHEQNANNFLKIIQSAKTESEKLLNELKMLSEESSQKATEITNFKNQSQTNRDASQKLRDDIGAIEAKIREFFNEIEATKNTINESRNLADTTVKYCKEETKKIITKNQELQAETKEHLLKAVGASLFSAFEKRKKRIEFSKWVWALLTTAAIVAQAVVIIWIAEHVQTLQSDIPFYKAPSFLLRVTVSIPIIFFIGYSIHQYAREREYEELYGFKSSLSFSLSPYLDLVRKLKEESADSNGEHRQFVIETIRQIFENPLPSRVETSKKGASDSNILKDLLDRVIKIIEKGRQN</sequence>
<evidence type="ECO:0000256" key="2">
    <source>
        <dbReference type="SAM" id="MobiDB-lite"/>
    </source>
</evidence>
<feature type="transmembrane region" description="Helical" evidence="3">
    <location>
        <begin position="312"/>
        <end position="331"/>
    </location>
</feature>
<organism evidence="4 5">
    <name type="scientific">Geothermobacter ehrlichii</name>
    <dbReference type="NCBI Taxonomy" id="213224"/>
    <lineage>
        <taxon>Bacteria</taxon>
        <taxon>Pseudomonadati</taxon>
        <taxon>Thermodesulfobacteriota</taxon>
        <taxon>Desulfuromonadia</taxon>
        <taxon>Desulfuromonadales</taxon>
        <taxon>Geothermobacteraceae</taxon>
        <taxon>Geothermobacter</taxon>
    </lineage>
</organism>
<dbReference type="AlphaFoldDB" id="A0A5D3WHH2"/>
<keyword evidence="3" id="KW-1133">Transmembrane helix</keyword>
<dbReference type="Proteomes" id="UP000324159">
    <property type="component" value="Unassembled WGS sequence"/>
</dbReference>
<name>A0A5D3WHH2_9BACT</name>
<keyword evidence="1" id="KW-0175">Coiled coil</keyword>
<keyword evidence="3" id="KW-0472">Membrane</keyword>
<feature type="region of interest" description="Disordered" evidence="2">
    <location>
        <begin position="205"/>
        <end position="226"/>
    </location>
</feature>
<reference evidence="4 5" key="1">
    <citation type="submission" date="2019-07" db="EMBL/GenBank/DDBJ databases">
        <title>Genomic Encyclopedia of Type Strains, Phase IV (KMG-IV): sequencing the most valuable type-strain genomes for metagenomic binning, comparative biology and taxonomic classification.</title>
        <authorList>
            <person name="Goeker M."/>
        </authorList>
    </citation>
    <scope>NUCLEOTIDE SEQUENCE [LARGE SCALE GENOMIC DNA]</scope>
    <source>
        <strain evidence="4 5">SS015</strain>
    </source>
</reference>
<keyword evidence="3" id="KW-0812">Transmembrane</keyword>
<feature type="compositionally biased region" description="Polar residues" evidence="2">
    <location>
        <begin position="205"/>
        <end position="222"/>
    </location>
</feature>